<dbReference type="InterPro" id="IPR039039">
    <property type="entry name" value="RAI1-like_fam"/>
</dbReference>
<keyword evidence="6" id="KW-0540">Nuclease</keyword>
<gene>
    <name evidence="9" type="ORF">D9757_002519</name>
</gene>
<evidence type="ECO:0000313" key="10">
    <source>
        <dbReference type="Proteomes" id="UP000518752"/>
    </source>
</evidence>
<dbReference type="Proteomes" id="UP000518752">
    <property type="component" value="Unassembled WGS sequence"/>
</dbReference>
<evidence type="ECO:0000313" key="9">
    <source>
        <dbReference type="EMBL" id="KAF5391641.1"/>
    </source>
</evidence>
<feature type="domain" description="RAI1-like" evidence="8">
    <location>
        <begin position="60"/>
        <end position="439"/>
    </location>
</feature>
<evidence type="ECO:0000256" key="4">
    <source>
        <dbReference type="ARBA" id="ARBA00044692"/>
    </source>
</evidence>
<evidence type="ECO:0000259" key="8">
    <source>
        <dbReference type="Pfam" id="PF08652"/>
    </source>
</evidence>
<evidence type="ECO:0000256" key="6">
    <source>
        <dbReference type="RuleBase" id="RU367113"/>
    </source>
</evidence>
<comment type="cofactor">
    <cofactor evidence="1 6">
        <name>a divalent metal cation</name>
        <dbReference type="ChEBI" id="CHEBI:60240"/>
    </cofactor>
</comment>
<dbReference type="GO" id="GO:0046872">
    <property type="term" value="F:metal ion binding"/>
    <property type="evidence" value="ECO:0007669"/>
    <property type="project" value="UniProtKB-KW"/>
</dbReference>
<comment type="catalytic activity">
    <reaction evidence="4">
        <text>a 5'-end triphospho-ribonucleoside in mRNA + H2O = a 5'-end phospho-ribonucleoside in mRNA + diphosphate + H(+)</text>
        <dbReference type="Rhea" id="RHEA:78683"/>
        <dbReference type="Rhea" id="RHEA-COMP:15692"/>
        <dbReference type="Rhea" id="RHEA-COMP:17164"/>
        <dbReference type="ChEBI" id="CHEBI:15377"/>
        <dbReference type="ChEBI" id="CHEBI:15378"/>
        <dbReference type="ChEBI" id="CHEBI:33019"/>
        <dbReference type="ChEBI" id="CHEBI:138282"/>
        <dbReference type="ChEBI" id="CHEBI:167618"/>
    </reaction>
    <physiologicalReaction direction="left-to-right" evidence="4">
        <dbReference type="Rhea" id="RHEA:78684"/>
    </physiologicalReaction>
</comment>
<dbReference type="GO" id="GO:0110155">
    <property type="term" value="P:NAD-cap decapping"/>
    <property type="evidence" value="ECO:0007669"/>
    <property type="project" value="TreeGrafter"/>
</dbReference>
<feature type="region of interest" description="Disordered" evidence="7">
    <location>
        <begin position="1"/>
        <end position="58"/>
    </location>
</feature>
<evidence type="ECO:0000256" key="5">
    <source>
        <dbReference type="ARBA" id="ARBA00048124"/>
    </source>
</evidence>
<dbReference type="GO" id="GO:0000166">
    <property type="term" value="F:nucleotide binding"/>
    <property type="evidence" value="ECO:0007669"/>
    <property type="project" value="UniProtKB-KW"/>
</dbReference>
<protein>
    <recommendedName>
        <fullName evidence="6">Decapping nuclease</fullName>
        <ecNumber evidence="6">3.6.1.-</ecNumber>
    </recommendedName>
</protein>
<comment type="catalytic activity">
    <reaction evidence="5">
        <text>a 5'-end NAD(+)-phospho-ribonucleoside in mRNA + H2O = a 5'-end phospho-ribonucleoside in mRNA + NAD(+) + H(+)</text>
        <dbReference type="Rhea" id="RHEA:60880"/>
        <dbReference type="Rhea" id="RHEA-COMP:15692"/>
        <dbReference type="Rhea" id="RHEA-COMP:15698"/>
        <dbReference type="ChEBI" id="CHEBI:15377"/>
        <dbReference type="ChEBI" id="CHEBI:15378"/>
        <dbReference type="ChEBI" id="CHEBI:57540"/>
        <dbReference type="ChEBI" id="CHEBI:138282"/>
        <dbReference type="ChEBI" id="CHEBI:144029"/>
    </reaction>
    <physiologicalReaction direction="left-to-right" evidence="5">
        <dbReference type="Rhea" id="RHEA:60881"/>
    </physiologicalReaction>
</comment>
<keyword evidence="10" id="KW-1185">Reference proteome</keyword>
<feature type="compositionally biased region" description="Polar residues" evidence="7">
    <location>
        <begin position="47"/>
        <end position="58"/>
    </location>
</feature>
<keyword evidence="6" id="KW-0694">RNA-binding</keyword>
<accession>A0A8H5MFB5</accession>
<dbReference type="GO" id="GO:0003723">
    <property type="term" value="F:RNA binding"/>
    <property type="evidence" value="ECO:0007669"/>
    <property type="project" value="UniProtKB-KW"/>
</dbReference>
<dbReference type="GO" id="GO:0034353">
    <property type="term" value="F:mRNA 5'-diphosphatase activity"/>
    <property type="evidence" value="ECO:0007669"/>
    <property type="project" value="TreeGrafter"/>
</dbReference>
<dbReference type="Pfam" id="PF08652">
    <property type="entry name" value="RAI1"/>
    <property type="match status" value="1"/>
</dbReference>
<reference evidence="9 10" key="1">
    <citation type="journal article" date="2020" name="ISME J.">
        <title>Uncovering the hidden diversity of litter-decomposition mechanisms in mushroom-forming fungi.</title>
        <authorList>
            <person name="Floudas D."/>
            <person name="Bentzer J."/>
            <person name="Ahren D."/>
            <person name="Johansson T."/>
            <person name="Persson P."/>
            <person name="Tunlid A."/>
        </authorList>
    </citation>
    <scope>NUCLEOTIDE SEQUENCE [LARGE SCALE GENOMIC DNA]</scope>
    <source>
        <strain evidence="9 10">CBS 406.79</strain>
    </source>
</reference>
<dbReference type="PANTHER" id="PTHR12395">
    <property type="entry name" value="DOM-3 RELATED"/>
    <property type="match status" value="1"/>
</dbReference>
<dbReference type="OrthoDB" id="5853397at2759"/>
<keyword evidence="6" id="KW-0378">Hydrolase</keyword>
<comment type="function">
    <text evidence="6">Decapping enzyme for NAD-capped RNAs: specifically hydrolyzes the nicotinamide adenine dinucleotide (NAD) cap from a subset of RNAs by removing the entire NAD moiety from the 5'-end of an NAD-capped RNA.</text>
</comment>
<comment type="subcellular location">
    <subcellularLocation>
        <location evidence="6">Nucleus</location>
    </subcellularLocation>
</comment>
<dbReference type="GO" id="GO:0000956">
    <property type="term" value="P:nuclear-transcribed mRNA catabolic process"/>
    <property type="evidence" value="ECO:0007669"/>
    <property type="project" value="TreeGrafter"/>
</dbReference>
<proteinExistence type="inferred from homology"/>
<evidence type="ECO:0000256" key="2">
    <source>
        <dbReference type="ARBA" id="ARBA00006562"/>
    </source>
</evidence>
<evidence type="ECO:0000256" key="3">
    <source>
        <dbReference type="ARBA" id="ARBA00044676"/>
    </source>
</evidence>
<evidence type="ECO:0000256" key="7">
    <source>
        <dbReference type="SAM" id="MobiDB-lite"/>
    </source>
</evidence>
<dbReference type="PANTHER" id="PTHR12395:SF9">
    <property type="entry name" value="DECAPPING AND EXORIBONUCLEASE PROTEIN"/>
    <property type="match status" value="1"/>
</dbReference>
<dbReference type="EMBL" id="JAACJN010000009">
    <property type="protein sequence ID" value="KAF5391641.1"/>
    <property type="molecule type" value="Genomic_DNA"/>
</dbReference>
<dbReference type="EC" id="3.6.1.-" evidence="6"/>
<dbReference type="InterPro" id="IPR013961">
    <property type="entry name" value="RAI1"/>
</dbReference>
<evidence type="ECO:0000256" key="1">
    <source>
        <dbReference type="ARBA" id="ARBA00001968"/>
    </source>
</evidence>
<dbReference type="GO" id="GO:0005829">
    <property type="term" value="C:cytosol"/>
    <property type="evidence" value="ECO:0007669"/>
    <property type="project" value="TreeGrafter"/>
</dbReference>
<dbReference type="GO" id="GO:0005634">
    <property type="term" value="C:nucleus"/>
    <property type="evidence" value="ECO:0007669"/>
    <property type="project" value="UniProtKB-SubCell"/>
</dbReference>
<name>A0A8H5MFB5_9AGAR</name>
<keyword evidence="6" id="KW-0539">Nucleus</keyword>
<organism evidence="9 10">
    <name type="scientific">Collybiopsis confluens</name>
    <dbReference type="NCBI Taxonomy" id="2823264"/>
    <lineage>
        <taxon>Eukaryota</taxon>
        <taxon>Fungi</taxon>
        <taxon>Dikarya</taxon>
        <taxon>Basidiomycota</taxon>
        <taxon>Agaricomycotina</taxon>
        <taxon>Agaricomycetes</taxon>
        <taxon>Agaricomycetidae</taxon>
        <taxon>Agaricales</taxon>
        <taxon>Marasmiineae</taxon>
        <taxon>Omphalotaceae</taxon>
        <taxon>Collybiopsis</taxon>
    </lineage>
</organism>
<dbReference type="GO" id="GO:0004518">
    <property type="term" value="F:nuclease activity"/>
    <property type="evidence" value="ECO:0007669"/>
    <property type="project" value="UniProtKB-KW"/>
</dbReference>
<comment type="caution">
    <text evidence="9">The sequence shown here is derived from an EMBL/GenBank/DDBJ whole genome shotgun (WGS) entry which is preliminary data.</text>
</comment>
<dbReference type="AlphaFoldDB" id="A0A8H5MFB5"/>
<keyword evidence="6" id="KW-0479">Metal-binding</keyword>
<sequence length="458" mass="51694">MSTRNISEVLDESSDGHTDIRRRLNRPSGSGAAYSQPISRGHKSLSYPAQSSLPKSVPFQQPTPLISFSYTPEHILQFDDSALRYYRASPPNAQLSYGYDKWIRRPEERSRIDSLLEAVDRVADPDGTGKEGRERKINLGDVGVIAWRGVVTRILIAPYEEREDFQMNVMLVNGTLYLEEHRTEAQLEEKNNVKPHHRKMMYYGYAFESYCTSDAPQANAPHSHRDPPGWGGDVNTNEQWCSVVRTKLDNMRFIIGGEVDCVQNQYKGTTDTFVELKTSMSIRGAADEVRFEKKLLKFYFQSFLLGVPTIVVGFRTPSGELKTTQSLQTIQLPRMVREKAANRGPGNANAWNPSLCLAWCHDLLTFLKKIIRESEGDPSVANNSKEVDNEQPTLTANEAVWRVTFVPYEGAQVTKLDRSAVEEVRNGEDRVGFLPRWFWTKATAASGQSQSDTRSSTA</sequence>
<keyword evidence="6" id="KW-0547">Nucleotide-binding</keyword>
<comment type="catalytic activity">
    <reaction evidence="3">
        <text>a 5'-end (N(7)-methyl 5'-triphosphoguanosine)-ribonucleoside-ribonucleotide in mRNA + H2O = a (N(7)-methyl 5'-triphosphoguanosine)-nucleoside + a 5'-end phospho-ribonucleoside in mRNA + H(+)</text>
        <dbReference type="Rhea" id="RHEA:66928"/>
        <dbReference type="Rhea" id="RHEA-COMP:15692"/>
        <dbReference type="Rhea" id="RHEA-COMP:17313"/>
        <dbReference type="ChEBI" id="CHEBI:15377"/>
        <dbReference type="ChEBI" id="CHEBI:15378"/>
        <dbReference type="ChEBI" id="CHEBI:138282"/>
        <dbReference type="ChEBI" id="CHEBI:172876"/>
        <dbReference type="ChEBI" id="CHEBI:172877"/>
    </reaction>
    <physiologicalReaction direction="left-to-right" evidence="3">
        <dbReference type="Rhea" id="RHEA:66929"/>
    </physiologicalReaction>
</comment>
<comment type="similarity">
    <text evidence="2 6">Belongs to the DXO/Dom3Z family.</text>
</comment>